<dbReference type="PIRSF" id="PIRSF002811">
    <property type="entry name" value="DnaG"/>
    <property type="match status" value="1"/>
</dbReference>
<dbReference type="GO" id="GO:0006269">
    <property type="term" value="P:DNA replication, synthesis of primer"/>
    <property type="evidence" value="ECO:0007669"/>
    <property type="project" value="UniProtKB-UniRule"/>
</dbReference>
<keyword evidence="18" id="KW-1185">Reference proteome</keyword>
<evidence type="ECO:0000256" key="9">
    <source>
        <dbReference type="ARBA" id="ARBA00022842"/>
    </source>
</evidence>
<keyword evidence="10 12" id="KW-0238">DNA-binding</keyword>
<dbReference type="InterPro" id="IPR050219">
    <property type="entry name" value="DnaG_primase"/>
</dbReference>
<dbReference type="InterPro" id="IPR013173">
    <property type="entry name" value="DNA_primase_DnaG_DnaB-bd_dom"/>
</dbReference>
<dbReference type="FunFam" id="3.40.1360.10:FF:000002">
    <property type="entry name" value="DNA primase"/>
    <property type="match status" value="1"/>
</dbReference>
<comment type="function">
    <text evidence="12 13">RNA polymerase that catalyzes the synthesis of short RNA molecules used as primers for DNA polymerase during DNA replication.</text>
</comment>
<dbReference type="GO" id="GO:1990077">
    <property type="term" value="C:primosome complex"/>
    <property type="evidence" value="ECO:0007669"/>
    <property type="project" value="UniProtKB-KW"/>
</dbReference>
<organism evidence="17 18">
    <name type="scientific">Neptunomonas marina</name>
    <dbReference type="NCBI Taxonomy" id="1815562"/>
    <lineage>
        <taxon>Bacteria</taxon>
        <taxon>Pseudomonadati</taxon>
        <taxon>Pseudomonadota</taxon>
        <taxon>Gammaproteobacteria</taxon>
        <taxon>Oceanospirillales</taxon>
        <taxon>Oceanospirillaceae</taxon>
        <taxon>Neptunomonas</taxon>
    </lineage>
</organism>
<dbReference type="Gene3D" id="3.90.980.10">
    <property type="entry name" value="DNA primase, catalytic core, N-terminal domain"/>
    <property type="match status" value="1"/>
</dbReference>
<keyword evidence="1 12" id="KW-0240">DNA-directed RNA polymerase</keyword>
<evidence type="ECO:0000256" key="5">
    <source>
        <dbReference type="ARBA" id="ARBA00022705"/>
    </source>
</evidence>
<comment type="similarity">
    <text evidence="12 13">Belongs to the DnaG primase family.</text>
</comment>
<dbReference type="InterPro" id="IPR019475">
    <property type="entry name" value="DNA_primase_DnaB-bd"/>
</dbReference>
<dbReference type="GO" id="GO:0003899">
    <property type="term" value="F:DNA-directed RNA polymerase activity"/>
    <property type="evidence" value="ECO:0007669"/>
    <property type="project" value="UniProtKB-UniRule"/>
</dbReference>
<dbReference type="Gene3D" id="3.40.1360.10">
    <property type="match status" value="1"/>
</dbReference>
<evidence type="ECO:0000259" key="16">
    <source>
        <dbReference type="PROSITE" id="PS50880"/>
    </source>
</evidence>
<sequence>MAGRIPQNFIDDLLARVNIVDIIDGRVKLKKAGKNYSGLCPFHQEKSPSFSVSPDKQFYYCFGCGAGGNAIGFLMEYERLDFPQAVEEVAKLVGVDVPREAQIDSKTPSQRAQLDILDQVSAYYEEMLKGHSDNQRAISYLTHRGLSGKVAKFFSLGYAPPGWSNLLQRFADSNQKKALLEESGMLIHNEEKQSHYDRFRDRIMFPIRDVRGRVVAFGGRVLGDEKPKYLNSPETDTFHKSRELYGLYEARKLTQKLTRIVIVEGYMDVISLTQFGITYAVATLGTAATAQHLERLFKTVSEVIFCFDGDAAGRKAAQRALETTLPVIRDGLQARFMFLPEGEDPDSLVRSEGKEGFEARLDEALPFSEFFFKSLGDGVDMSTLDGRALMSAAALPKIQQMQNGLLQQMMLDKVCEITGLEPESISIHANLAPQTSATPDQPKQLAPKTQPPSRALSYPSKSKPQSTVSLCSHPISLLLHHPELVSKVESSEPLRVLNHTHIDTLIALIDYLKATPEASLGSLLIDWSDDPALSPLLLQLSEISRLDPILSEDANRLFDDAWERLQRDASIQSIAALQKKPFSTLSDAEKQQLRELSKLRTH</sequence>
<evidence type="ECO:0000256" key="7">
    <source>
        <dbReference type="ARBA" id="ARBA00022771"/>
    </source>
</evidence>
<dbReference type="Pfam" id="PF08278">
    <property type="entry name" value="DnaG_DnaB_bind"/>
    <property type="match status" value="1"/>
</dbReference>
<dbReference type="FunFam" id="3.90.580.10:FF:000001">
    <property type="entry name" value="DNA primase"/>
    <property type="match status" value="1"/>
</dbReference>
<dbReference type="PANTHER" id="PTHR30313">
    <property type="entry name" value="DNA PRIMASE"/>
    <property type="match status" value="1"/>
</dbReference>
<proteinExistence type="inferred from homology"/>
<comment type="subunit">
    <text evidence="12">Monomer. Interacts with DnaB.</text>
</comment>
<dbReference type="InterPro" id="IPR002694">
    <property type="entry name" value="Znf_CHC2"/>
</dbReference>
<dbReference type="HAMAP" id="MF_00974">
    <property type="entry name" value="DNA_primase_DnaG"/>
    <property type="match status" value="1"/>
</dbReference>
<evidence type="ECO:0000256" key="12">
    <source>
        <dbReference type="HAMAP-Rule" id="MF_00974"/>
    </source>
</evidence>
<evidence type="ECO:0000256" key="3">
    <source>
        <dbReference type="ARBA" id="ARBA00022679"/>
    </source>
</evidence>
<dbReference type="EMBL" id="SACQ01000005">
    <property type="protein sequence ID" value="RVU30334.1"/>
    <property type="molecule type" value="Genomic_DNA"/>
</dbReference>
<evidence type="ECO:0000256" key="4">
    <source>
        <dbReference type="ARBA" id="ARBA00022695"/>
    </source>
</evidence>
<keyword evidence="7 12" id="KW-0863">Zinc-finger</keyword>
<dbReference type="GO" id="GO:0008270">
    <property type="term" value="F:zinc ion binding"/>
    <property type="evidence" value="ECO:0007669"/>
    <property type="project" value="UniProtKB-UniRule"/>
</dbReference>
<comment type="caution">
    <text evidence="17">The sequence shown here is derived from an EMBL/GenBank/DDBJ whole genome shotgun (WGS) entry which is preliminary data.</text>
</comment>
<evidence type="ECO:0000313" key="17">
    <source>
        <dbReference type="EMBL" id="RVU30334.1"/>
    </source>
</evidence>
<dbReference type="EC" id="2.7.7.101" evidence="12"/>
<evidence type="ECO:0000256" key="8">
    <source>
        <dbReference type="ARBA" id="ARBA00022833"/>
    </source>
</evidence>
<dbReference type="SMART" id="SM00766">
    <property type="entry name" value="DnaG_DnaB_bind"/>
    <property type="match status" value="1"/>
</dbReference>
<dbReference type="GO" id="GO:0005737">
    <property type="term" value="C:cytoplasm"/>
    <property type="evidence" value="ECO:0007669"/>
    <property type="project" value="TreeGrafter"/>
</dbReference>
<dbReference type="SUPFAM" id="SSF57783">
    <property type="entry name" value="Zinc beta-ribbon"/>
    <property type="match status" value="1"/>
</dbReference>
<dbReference type="Pfam" id="PF01807">
    <property type="entry name" value="Zn_ribbon_DnaG"/>
    <property type="match status" value="1"/>
</dbReference>
<comment type="cofactor">
    <cofactor evidence="12 13 14">
        <name>Zn(2+)</name>
        <dbReference type="ChEBI" id="CHEBI:29105"/>
    </cofactor>
    <text evidence="12 13 14">Binds 1 zinc ion per monomer.</text>
</comment>
<evidence type="ECO:0000256" key="2">
    <source>
        <dbReference type="ARBA" id="ARBA00022515"/>
    </source>
</evidence>
<dbReference type="SMART" id="SM00400">
    <property type="entry name" value="ZnF_CHCC"/>
    <property type="match status" value="1"/>
</dbReference>
<dbReference type="GO" id="GO:0000428">
    <property type="term" value="C:DNA-directed RNA polymerase complex"/>
    <property type="evidence" value="ECO:0007669"/>
    <property type="project" value="UniProtKB-KW"/>
</dbReference>
<dbReference type="InterPro" id="IPR016136">
    <property type="entry name" value="DNA_helicase_N/primase_C"/>
</dbReference>
<name>A0A437Q733_9GAMM</name>
<accession>A0A437Q733</accession>
<dbReference type="SUPFAM" id="SSF56731">
    <property type="entry name" value="DNA primase core"/>
    <property type="match status" value="1"/>
</dbReference>
<dbReference type="FunFam" id="3.90.980.10:FF:000001">
    <property type="entry name" value="DNA primase"/>
    <property type="match status" value="1"/>
</dbReference>
<keyword evidence="5 12" id="KW-0235">DNA replication</keyword>
<evidence type="ECO:0000256" key="1">
    <source>
        <dbReference type="ARBA" id="ARBA00022478"/>
    </source>
</evidence>
<dbReference type="InterPro" id="IPR006171">
    <property type="entry name" value="TOPRIM_dom"/>
</dbReference>
<dbReference type="Pfam" id="PF10410">
    <property type="entry name" value="DnaB_bind"/>
    <property type="match status" value="1"/>
</dbReference>
<comment type="domain">
    <text evidence="12">Contains an N-terminal zinc-binding domain, a central core domain that contains the primase activity, and a C-terminal DnaB-binding domain.</text>
</comment>
<protein>
    <recommendedName>
        <fullName evidence="12 13">DNA primase</fullName>
        <ecNumber evidence="12">2.7.7.101</ecNumber>
    </recommendedName>
</protein>
<evidence type="ECO:0000256" key="10">
    <source>
        <dbReference type="ARBA" id="ARBA00023125"/>
    </source>
</evidence>
<dbReference type="PROSITE" id="PS50880">
    <property type="entry name" value="TOPRIM"/>
    <property type="match status" value="1"/>
</dbReference>
<dbReference type="AlphaFoldDB" id="A0A437Q733"/>
<dbReference type="InterPro" id="IPR030846">
    <property type="entry name" value="DnaG_bac"/>
</dbReference>
<keyword evidence="2 12" id="KW-0639">Primosome</keyword>
<dbReference type="Pfam" id="PF13155">
    <property type="entry name" value="Toprim_2"/>
    <property type="match status" value="1"/>
</dbReference>
<dbReference type="InterPro" id="IPR037068">
    <property type="entry name" value="DNA_primase_core_N_sf"/>
</dbReference>
<evidence type="ECO:0000256" key="13">
    <source>
        <dbReference type="PIRNR" id="PIRNR002811"/>
    </source>
</evidence>
<dbReference type="Pfam" id="PF08275">
    <property type="entry name" value="DNAG_N"/>
    <property type="match status" value="1"/>
</dbReference>
<dbReference type="Gene3D" id="3.90.580.10">
    <property type="entry name" value="Zinc finger, CHC2-type domain"/>
    <property type="match status" value="1"/>
</dbReference>
<dbReference type="InterPro" id="IPR036977">
    <property type="entry name" value="DNA_primase_Znf_CHC2"/>
</dbReference>
<keyword evidence="4 12" id="KW-0548">Nucleotidyltransferase</keyword>
<feature type="region of interest" description="Disordered" evidence="15">
    <location>
        <begin position="433"/>
        <end position="467"/>
    </location>
</feature>
<keyword evidence="3 12" id="KW-0808">Transferase</keyword>
<dbReference type="CDD" id="cd03364">
    <property type="entry name" value="TOPRIM_DnaG_primases"/>
    <property type="match status" value="1"/>
</dbReference>
<dbReference type="InterPro" id="IPR013264">
    <property type="entry name" value="DNAG_N"/>
</dbReference>
<evidence type="ECO:0000256" key="11">
    <source>
        <dbReference type="ARBA" id="ARBA00023163"/>
    </source>
</evidence>
<dbReference type="RefSeq" id="WP_127694530.1">
    <property type="nucleotide sequence ID" value="NZ_SACQ01000005.1"/>
</dbReference>
<evidence type="ECO:0000313" key="18">
    <source>
        <dbReference type="Proteomes" id="UP000282818"/>
    </source>
</evidence>
<dbReference type="InterPro" id="IPR034151">
    <property type="entry name" value="TOPRIM_DnaG_bac"/>
</dbReference>
<dbReference type="GO" id="GO:0003677">
    <property type="term" value="F:DNA binding"/>
    <property type="evidence" value="ECO:0007669"/>
    <property type="project" value="UniProtKB-KW"/>
</dbReference>
<feature type="domain" description="Toprim" evidence="16">
    <location>
        <begin position="258"/>
        <end position="340"/>
    </location>
</feature>
<gene>
    <name evidence="12" type="primary">dnaG</name>
    <name evidence="17" type="ORF">EOE65_11875</name>
</gene>
<dbReference type="SMART" id="SM00493">
    <property type="entry name" value="TOPRIM"/>
    <property type="match status" value="1"/>
</dbReference>
<dbReference type="Gene3D" id="1.20.50.20">
    <property type="entry name" value="DnaG, RNA polymerase domain, helical bundle"/>
    <property type="match status" value="1"/>
</dbReference>
<dbReference type="InterPro" id="IPR006295">
    <property type="entry name" value="DNA_primase_DnaG"/>
</dbReference>
<evidence type="ECO:0000256" key="14">
    <source>
        <dbReference type="PIRSR" id="PIRSR002811-1"/>
    </source>
</evidence>
<dbReference type="NCBIfam" id="TIGR01391">
    <property type="entry name" value="dnaG"/>
    <property type="match status" value="1"/>
</dbReference>
<evidence type="ECO:0000256" key="15">
    <source>
        <dbReference type="SAM" id="MobiDB-lite"/>
    </source>
</evidence>
<dbReference type="Gene3D" id="1.10.860.10">
    <property type="entry name" value="DNAb Helicase, Chain A"/>
    <property type="match status" value="1"/>
</dbReference>
<dbReference type="SUPFAM" id="SSF117023">
    <property type="entry name" value="DNA primase DnaG, C-terminal domain"/>
    <property type="match status" value="1"/>
</dbReference>
<keyword evidence="11 12" id="KW-0804">Transcription</keyword>
<feature type="zinc finger region" description="CHC2-type" evidence="12 14">
    <location>
        <begin position="40"/>
        <end position="64"/>
    </location>
</feature>
<dbReference type="Proteomes" id="UP000282818">
    <property type="component" value="Unassembled WGS sequence"/>
</dbReference>
<keyword evidence="6 12" id="KW-0479">Metal-binding</keyword>
<keyword evidence="8 12" id="KW-0862">Zinc</keyword>
<keyword evidence="9" id="KW-0460">Magnesium</keyword>
<evidence type="ECO:0000256" key="6">
    <source>
        <dbReference type="ARBA" id="ARBA00022723"/>
    </source>
</evidence>
<comment type="catalytic activity">
    <reaction evidence="12">
        <text>ssDNA + n NTP = ssDNA/pppN(pN)n-1 hybrid + (n-1) diphosphate.</text>
        <dbReference type="EC" id="2.7.7.101"/>
    </reaction>
</comment>
<dbReference type="PANTHER" id="PTHR30313:SF2">
    <property type="entry name" value="DNA PRIMASE"/>
    <property type="match status" value="1"/>
</dbReference>
<reference evidence="17 18" key="1">
    <citation type="submission" date="2019-01" db="EMBL/GenBank/DDBJ databases">
        <authorList>
            <person name="Chen W.-M."/>
        </authorList>
    </citation>
    <scope>NUCLEOTIDE SEQUENCE [LARGE SCALE GENOMIC DNA]</scope>
    <source>
        <strain evidence="17 18">HPM-16</strain>
    </source>
</reference>